<dbReference type="EMBL" id="JARKIF010000006">
    <property type="protein sequence ID" value="KAJ7636558.1"/>
    <property type="molecule type" value="Genomic_DNA"/>
</dbReference>
<organism evidence="1 2">
    <name type="scientific">Roridomyces roridus</name>
    <dbReference type="NCBI Taxonomy" id="1738132"/>
    <lineage>
        <taxon>Eukaryota</taxon>
        <taxon>Fungi</taxon>
        <taxon>Dikarya</taxon>
        <taxon>Basidiomycota</taxon>
        <taxon>Agaricomycotina</taxon>
        <taxon>Agaricomycetes</taxon>
        <taxon>Agaricomycetidae</taxon>
        <taxon>Agaricales</taxon>
        <taxon>Marasmiineae</taxon>
        <taxon>Mycenaceae</taxon>
        <taxon>Roridomyces</taxon>
    </lineage>
</organism>
<evidence type="ECO:0000313" key="2">
    <source>
        <dbReference type="Proteomes" id="UP001221142"/>
    </source>
</evidence>
<dbReference type="Proteomes" id="UP001221142">
    <property type="component" value="Unassembled WGS sequence"/>
</dbReference>
<reference evidence="1" key="1">
    <citation type="submission" date="2023-03" db="EMBL/GenBank/DDBJ databases">
        <title>Massive genome expansion in bonnet fungi (Mycena s.s.) driven by repeated elements and novel gene families across ecological guilds.</title>
        <authorList>
            <consortium name="Lawrence Berkeley National Laboratory"/>
            <person name="Harder C.B."/>
            <person name="Miyauchi S."/>
            <person name="Viragh M."/>
            <person name="Kuo A."/>
            <person name="Thoen E."/>
            <person name="Andreopoulos B."/>
            <person name="Lu D."/>
            <person name="Skrede I."/>
            <person name="Drula E."/>
            <person name="Henrissat B."/>
            <person name="Morin E."/>
            <person name="Kohler A."/>
            <person name="Barry K."/>
            <person name="LaButti K."/>
            <person name="Morin E."/>
            <person name="Salamov A."/>
            <person name="Lipzen A."/>
            <person name="Mereny Z."/>
            <person name="Hegedus B."/>
            <person name="Baldrian P."/>
            <person name="Stursova M."/>
            <person name="Weitz H."/>
            <person name="Taylor A."/>
            <person name="Grigoriev I.V."/>
            <person name="Nagy L.G."/>
            <person name="Martin F."/>
            <person name="Kauserud H."/>
        </authorList>
    </citation>
    <scope>NUCLEOTIDE SEQUENCE</scope>
    <source>
        <strain evidence="1">9284</strain>
    </source>
</reference>
<sequence>MKNSQVCLTEPIPIGTVCAYTPAECSESGEVSLIGDFDPARPDVGLGTGVGCGGVECSLEEVDHTPGKSRLLKDRGEMLESEQIERSGVQYGCVLLESFLAIDAPRSKATNCNSPRKD</sequence>
<keyword evidence="2" id="KW-1185">Reference proteome</keyword>
<comment type="caution">
    <text evidence="1">The sequence shown here is derived from an EMBL/GenBank/DDBJ whole genome shotgun (WGS) entry which is preliminary data.</text>
</comment>
<gene>
    <name evidence="1" type="ORF">FB45DRAFT_864586</name>
</gene>
<dbReference type="AlphaFoldDB" id="A0AAD7C1L8"/>
<proteinExistence type="predicted"/>
<protein>
    <submittedName>
        <fullName evidence="1">Uncharacterized protein</fullName>
    </submittedName>
</protein>
<evidence type="ECO:0000313" key="1">
    <source>
        <dbReference type="EMBL" id="KAJ7636558.1"/>
    </source>
</evidence>
<accession>A0AAD7C1L8</accession>
<name>A0AAD7C1L8_9AGAR</name>